<sequence>MTSQFPHASPVSMRTDDMELEAWTLAEQRNAVDSPNGHQDANLIREAQLNAHNIKCLLDKIYHLNKQNSS</sequence>
<dbReference type="Proteomes" id="UP000887575">
    <property type="component" value="Unassembled WGS sequence"/>
</dbReference>
<keyword evidence="1" id="KW-1185">Reference proteome</keyword>
<dbReference type="WBParaSite" id="MBELARI_LOCUS964">
    <property type="protein sequence ID" value="MBELARI_LOCUS964"/>
    <property type="gene ID" value="MBELARI_LOCUS964"/>
</dbReference>
<dbReference type="AlphaFoldDB" id="A0AAF3FR14"/>
<evidence type="ECO:0000313" key="1">
    <source>
        <dbReference type="Proteomes" id="UP000887575"/>
    </source>
</evidence>
<protein>
    <submittedName>
        <fullName evidence="2">Uncharacterized protein</fullName>
    </submittedName>
</protein>
<accession>A0AAF3FR14</accession>
<evidence type="ECO:0000313" key="2">
    <source>
        <dbReference type="WBParaSite" id="MBELARI_LOCUS964"/>
    </source>
</evidence>
<reference evidence="2" key="1">
    <citation type="submission" date="2024-02" db="UniProtKB">
        <authorList>
            <consortium name="WormBaseParasite"/>
        </authorList>
    </citation>
    <scope>IDENTIFICATION</scope>
</reference>
<name>A0AAF3FR14_9BILA</name>
<organism evidence="1 2">
    <name type="scientific">Mesorhabditis belari</name>
    <dbReference type="NCBI Taxonomy" id="2138241"/>
    <lineage>
        <taxon>Eukaryota</taxon>
        <taxon>Metazoa</taxon>
        <taxon>Ecdysozoa</taxon>
        <taxon>Nematoda</taxon>
        <taxon>Chromadorea</taxon>
        <taxon>Rhabditida</taxon>
        <taxon>Rhabditina</taxon>
        <taxon>Rhabditomorpha</taxon>
        <taxon>Rhabditoidea</taxon>
        <taxon>Rhabditidae</taxon>
        <taxon>Mesorhabditinae</taxon>
        <taxon>Mesorhabditis</taxon>
    </lineage>
</organism>
<proteinExistence type="predicted"/>